<keyword evidence="1" id="KW-0732">Signal</keyword>
<dbReference type="RefSeq" id="WP_209837048.1">
    <property type="nucleotide sequence ID" value="NZ_JAGGJP010000001.1"/>
</dbReference>
<accession>A0ABW0S7Z1</accession>
<keyword evidence="3" id="KW-1185">Reference proteome</keyword>
<feature type="signal peptide" evidence="1">
    <location>
        <begin position="1"/>
        <end position="19"/>
    </location>
</feature>
<reference evidence="3" key="1">
    <citation type="journal article" date="2019" name="Int. J. Syst. Evol. Microbiol.">
        <title>The Global Catalogue of Microorganisms (GCM) 10K type strain sequencing project: providing services to taxonomists for standard genome sequencing and annotation.</title>
        <authorList>
            <consortium name="The Broad Institute Genomics Platform"/>
            <consortium name="The Broad Institute Genome Sequencing Center for Infectious Disease"/>
            <person name="Wu L."/>
            <person name="Ma J."/>
        </authorList>
    </citation>
    <scope>NUCLEOTIDE SEQUENCE [LARGE SCALE GENOMIC DNA]</scope>
    <source>
        <strain evidence="3">KACC 11588</strain>
    </source>
</reference>
<protein>
    <submittedName>
        <fullName evidence="2">Uncharacterized protein</fullName>
    </submittedName>
</protein>
<sequence length="114" mass="12124">MAIGLTLAGLGLLAWVASGAPNPFDGRPPPVPEVRLILDRAAEDGIYAYDGVSAAASLPARELLEGHYVMTTTEPRLDARPDFLVKLPSAGECVRYARVLADLNADVGFCEPLF</sequence>
<evidence type="ECO:0000313" key="2">
    <source>
        <dbReference type="EMBL" id="MFC5565014.1"/>
    </source>
</evidence>
<dbReference type="EMBL" id="JBHSNA010000001">
    <property type="protein sequence ID" value="MFC5565014.1"/>
    <property type="molecule type" value="Genomic_DNA"/>
</dbReference>
<feature type="chain" id="PRO_5046792578" evidence="1">
    <location>
        <begin position="20"/>
        <end position="114"/>
    </location>
</feature>
<name>A0ABW0S7Z1_9RHOB</name>
<evidence type="ECO:0000256" key="1">
    <source>
        <dbReference type="SAM" id="SignalP"/>
    </source>
</evidence>
<dbReference type="Proteomes" id="UP001596056">
    <property type="component" value="Unassembled WGS sequence"/>
</dbReference>
<comment type="caution">
    <text evidence="2">The sequence shown here is derived from an EMBL/GenBank/DDBJ whole genome shotgun (WGS) entry which is preliminary data.</text>
</comment>
<evidence type="ECO:0000313" key="3">
    <source>
        <dbReference type="Proteomes" id="UP001596056"/>
    </source>
</evidence>
<organism evidence="2 3">
    <name type="scientific">Rubellimicrobium aerolatum</name>
    <dbReference type="NCBI Taxonomy" id="490979"/>
    <lineage>
        <taxon>Bacteria</taxon>
        <taxon>Pseudomonadati</taxon>
        <taxon>Pseudomonadota</taxon>
        <taxon>Alphaproteobacteria</taxon>
        <taxon>Rhodobacterales</taxon>
        <taxon>Roseobacteraceae</taxon>
        <taxon>Rubellimicrobium</taxon>
    </lineage>
</organism>
<gene>
    <name evidence="2" type="ORF">ACFPOC_01085</name>
</gene>
<proteinExistence type="predicted"/>